<keyword evidence="2" id="KW-1185">Reference proteome</keyword>
<dbReference type="Proteomes" id="UP000054279">
    <property type="component" value="Unassembled WGS sequence"/>
</dbReference>
<protein>
    <submittedName>
        <fullName evidence="1">Uncharacterized protein</fullName>
    </submittedName>
</protein>
<dbReference type="HOGENOM" id="CLU_1836416_0_0_1"/>
<gene>
    <name evidence="1" type="ORF">M422DRAFT_265254</name>
</gene>
<evidence type="ECO:0000313" key="2">
    <source>
        <dbReference type="Proteomes" id="UP000054279"/>
    </source>
</evidence>
<evidence type="ECO:0000313" key="1">
    <source>
        <dbReference type="EMBL" id="KIJ32914.1"/>
    </source>
</evidence>
<organism evidence="1 2">
    <name type="scientific">Sphaerobolus stellatus (strain SS14)</name>
    <dbReference type="NCBI Taxonomy" id="990650"/>
    <lineage>
        <taxon>Eukaryota</taxon>
        <taxon>Fungi</taxon>
        <taxon>Dikarya</taxon>
        <taxon>Basidiomycota</taxon>
        <taxon>Agaricomycotina</taxon>
        <taxon>Agaricomycetes</taxon>
        <taxon>Phallomycetidae</taxon>
        <taxon>Geastrales</taxon>
        <taxon>Sphaerobolaceae</taxon>
        <taxon>Sphaerobolus</taxon>
    </lineage>
</organism>
<sequence>MKGEASTTPSFDELCGILRVASLYQFDNVREWALARLRIEFFPNPAEFYKRRSNGGVETSVDDALRLFVSRWIPPTPSNIELSVLAAYIIARKNPYSVEIQEIKECLESLKWEMLMDAPSMVPRTWFTIHPSVRGSSRLG</sequence>
<accession>A0A0C9UDY7</accession>
<name>A0A0C9UDY7_SPHS4</name>
<dbReference type="EMBL" id="KN837220">
    <property type="protein sequence ID" value="KIJ32914.1"/>
    <property type="molecule type" value="Genomic_DNA"/>
</dbReference>
<proteinExistence type="predicted"/>
<dbReference type="AlphaFoldDB" id="A0A0C9UDY7"/>
<reference evidence="1 2" key="1">
    <citation type="submission" date="2014-06" db="EMBL/GenBank/DDBJ databases">
        <title>Evolutionary Origins and Diversification of the Mycorrhizal Mutualists.</title>
        <authorList>
            <consortium name="DOE Joint Genome Institute"/>
            <consortium name="Mycorrhizal Genomics Consortium"/>
            <person name="Kohler A."/>
            <person name="Kuo A."/>
            <person name="Nagy L.G."/>
            <person name="Floudas D."/>
            <person name="Copeland A."/>
            <person name="Barry K.W."/>
            <person name="Cichocki N."/>
            <person name="Veneault-Fourrey C."/>
            <person name="LaButti K."/>
            <person name="Lindquist E.A."/>
            <person name="Lipzen A."/>
            <person name="Lundell T."/>
            <person name="Morin E."/>
            <person name="Murat C."/>
            <person name="Riley R."/>
            <person name="Ohm R."/>
            <person name="Sun H."/>
            <person name="Tunlid A."/>
            <person name="Henrissat B."/>
            <person name="Grigoriev I.V."/>
            <person name="Hibbett D.S."/>
            <person name="Martin F."/>
        </authorList>
    </citation>
    <scope>NUCLEOTIDE SEQUENCE [LARGE SCALE GENOMIC DNA]</scope>
    <source>
        <strain evidence="1 2">SS14</strain>
    </source>
</reference>